<evidence type="ECO:0000256" key="3">
    <source>
        <dbReference type="ARBA" id="ARBA00022723"/>
    </source>
</evidence>
<dbReference type="PROSITE" id="PS50157">
    <property type="entry name" value="ZINC_FINGER_C2H2_2"/>
    <property type="match status" value="2"/>
</dbReference>
<evidence type="ECO:0000256" key="5">
    <source>
        <dbReference type="ARBA" id="ARBA00022771"/>
    </source>
</evidence>
<dbReference type="SUPFAM" id="SSF57667">
    <property type="entry name" value="beta-beta-alpha zinc fingers"/>
    <property type="match status" value="1"/>
</dbReference>
<keyword evidence="3" id="KW-0479">Metal-binding</keyword>
<dbReference type="FunFam" id="3.30.160.60:FF:000100">
    <property type="entry name" value="Zinc finger 45-like"/>
    <property type="match status" value="1"/>
</dbReference>
<dbReference type="InterPro" id="IPR013087">
    <property type="entry name" value="Znf_C2H2_type"/>
</dbReference>
<dbReference type="Ensembl" id="ENSSANT00000035564.1">
    <property type="protein sequence ID" value="ENSSANP00000033421.1"/>
    <property type="gene ID" value="ENSSANG00000016962.1"/>
</dbReference>
<keyword evidence="6" id="KW-0862">Zinc</keyword>
<dbReference type="GO" id="GO:0005634">
    <property type="term" value="C:nucleus"/>
    <property type="evidence" value="ECO:0007669"/>
    <property type="project" value="UniProtKB-SubCell"/>
</dbReference>
<keyword evidence="7" id="KW-0805">Transcription regulation</keyword>
<evidence type="ECO:0000256" key="11">
    <source>
        <dbReference type="PROSITE-ProRule" id="PRU00042"/>
    </source>
</evidence>
<dbReference type="GO" id="GO:0008270">
    <property type="term" value="F:zinc ion binding"/>
    <property type="evidence" value="ECO:0007669"/>
    <property type="project" value="UniProtKB-KW"/>
</dbReference>
<dbReference type="FunFam" id="3.30.160.60:FF:000097">
    <property type="entry name" value="Zinc finger protein"/>
    <property type="match status" value="1"/>
</dbReference>
<name>A0A671MNK4_9TELE</name>
<feature type="domain" description="C2H2-type" evidence="12">
    <location>
        <begin position="10"/>
        <end position="37"/>
    </location>
</feature>
<keyword evidence="4" id="KW-0677">Repeat</keyword>
<dbReference type="SMART" id="SM00355">
    <property type="entry name" value="ZnF_C2H2"/>
    <property type="match status" value="2"/>
</dbReference>
<dbReference type="AlphaFoldDB" id="A0A671MNK4"/>
<dbReference type="GO" id="GO:0003677">
    <property type="term" value="F:DNA binding"/>
    <property type="evidence" value="ECO:0007669"/>
    <property type="project" value="UniProtKB-KW"/>
</dbReference>
<evidence type="ECO:0000256" key="4">
    <source>
        <dbReference type="ARBA" id="ARBA00022737"/>
    </source>
</evidence>
<dbReference type="PROSITE" id="PS00028">
    <property type="entry name" value="ZINC_FINGER_C2H2_1"/>
    <property type="match status" value="2"/>
</dbReference>
<evidence type="ECO:0000256" key="2">
    <source>
        <dbReference type="ARBA" id="ARBA00004123"/>
    </source>
</evidence>
<dbReference type="InterPro" id="IPR036236">
    <property type="entry name" value="Znf_C2H2_sf"/>
</dbReference>
<sequence length="61" mass="6725">MLIHTGVKPFTCSQCGKSFICKGILRNHMLIHAGIKPFSCSECGKTFTQKGHLKVHTANTH</sequence>
<dbReference type="Pfam" id="PF13894">
    <property type="entry name" value="zf-C2H2_4"/>
    <property type="match status" value="1"/>
</dbReference>
<evidence type="ECO:0000313" key="13">
    <source>
        <dbReference type="Ensembl" id="ENSSANP00000033421.1"/>
    </source>
</evidence>
<reference evidence="13" key="2">
    <citation type="submission" date="2025-09" db="UniProtKB">
        <authorList>
            <consortium name="Ensembl"/>
        </authorList>
    </citation>
    <scope>IDENTIFICATION</scope>
</reference>
<evidence type="ECO:0000256" key="1">
    <source>
        <dbReference type="ARBA" id="ARBA00003767"/>
    </source>
</evidence>
<evidence type="ECO:0000256" key="8">
    <source>
        <dbReference type="ARBA" id="ARBA00023125"/>
    </source>
</evidence>
<evidence type="ECO:0000313" key="14">
    <source>
        <dbReference type="Proteomes" id="UP000472260"/>
    </source>
</evidence>
<evidence type="ECO:0000259" key="12">
    <source>
        <dbReference type="PROSITE" id="PS50157"/>
    </source>
</evidence>
<keyword evidence="9" id="KW-0804">Transcription</keyword>
<feature type="domain" description="C2H2-type" evidence="12">
    <location>
        <begin position="38"/>
        <end position="61"/>
    </location>
</feature>
<keyword evidence="14" id="KW-1185">Reference proteome</keyword>
<comment type="subcellular location">
    <subcellularLocation>
        <location evidence="2">Nucleus</location>
    </subcellularLocation>
</comment>
<dbReference type="Gene3D" id="3.30.160.60">
    <property type="entry name" value="Classic Zinc Finger"/>
    <property type="match status" value="2"/>
</dbReference>
<dbReference type="GO" id="GO:0000981">
    <property type="term" value="F:DNA-binding transcription factor activity, RNA polymerase II-specific"/>
    <property type="evidence" value="ECO:0007669"/>
    <property type="project" value="TreeGrafter"/>
</dbReference>
<evidence type="ECO:0000256" key="9">
    <source>
        <dbReference type="ARBA" id="ARBA00023163"/>
    </source>
</evidence>
<proteinExistence type="predicted"/>
<dbReference type="PANTHER" id="PTHR24394:SF48">
    <property type="entry name" value="ZINC FINGER PROTEIN 771"/>
    <property type="match status" value="1"/>
</dbReference>
<keyword evidence="10" id="KW-0539">Nucleus</keyword>
<keyword evidence="5 11" id="KW-0863">Zinc-finger</keyword>
<dbReference type="Proteomes" id="UP000472260">
    <property type="component" value="Unassembled WGS sequence"/>
</dbReference>
<evidence type="ECO:0000256" key="6">
    <source>
        <dbReference type="ARBA" id="ARBA00022833"/>
    </source>
</evidence>
<accession>A0A671MNK4</accession>
<dbReference type="PANTHER" id="PTHR24394">
    <property type="entry name" value="ZINC FINGER PROTEIN"/>
    <property type="match status" value="1"/>
</dbReference>
<reference evidence="13" key="1">
    <citation type="submission" date="2025-08" db="UniProtKB">
        <authorList>
            <consortium name="Ensembl"/>
        </authorList>
    </citation>
    <scope>IDENTIFICATION</scope>
</reference>
<protein>
    <recommendedName>
        <fullName evidence="12">C2H2-type domain-containing protein</fullName>
    </recommendedName>
</protein>
<dbReference type="Pfam" id="PF00096">
    <property type="entry name" value="zf-C2H2"/>
    <property type="match status" value="1"/>
</dbReference>
<evidence type="ECO:0000256" key="7">
    <source>
        <dbReference type="ARBA" id="ARBA00023015"/>
    </source>
</evidence>
<comment type="function">
    <text evidence="1">May be involved in transcriptional regulation.</text>
</comment>
<evidence type="ECO:0000256" key="10">
    <source>
        <dbReference type="ARBA" id="ARBA00023242"/>
    </source>
</evidence>
<keyword evidence="8" id="KW-0238">DNA-binding</keyword>
<organism evidence="13 14">
    <name type="scientific">Sinocyclocheilus anshuiensis</name>
    <dbReference type="NCBI Taxonomy" id="1608454"/>
    <lineage>
        <taxon>Eukaryota</taxon>
        <taxon>Metazoa</taxon>
        <taxon>Chordata</taxon>
        <taxon>Craniata</taxon>
        <taxon>Vertebrata</taxon>
        <taxon>Euteleostomi</taxon>
        <taxon>Actinopterygii</taxon>
        <taxon>Neopterygii</taxon>
        <taxon>Teleostei</taxon>
        <taxon>Ostariophysi</taxon>
        <taxon>Cypriniformes</taxon>
        <taxon>Cyprinidae</taxon>
        <taxon>Cyprininae</taxon>
        <taxon>Sinocyclocheilus</taxon>
    </lineage>
</organism>